<gene>
    <name evidence="1" type="ORF">A2744_00575</name>
</gene>
<sequence length="64" mass="7008">MVGEGKLNIARSAMFFDALKKPKSLILLVIPHLMRDPGLVYEALDSRVRGNDIMGRVGGVRGDI</sequence>
<accession>A0A1G1Y074</accession>
<evidence type="ECO:0000313" key="1">
    <source>
        <dbReference type="EMBL" id="OGY45200.1"/>
    </source>
</evidence>
<name>A0A1G1Y074_9BACT</name>
<dbReference type="Proteomes" id="UP000178240">
    <property type="component" value="Unassembled WGS sequence"/>
</dbReference>
<proteinExistence type="predicted"/>
<reference evidence="1 2" key="1">
    <citation type="journal article" date="2016" name="Nat. Commun.">
        <title>Thousands of microbial genomes shed light on interconnected biogeochemical processes in an aquifer system.</title>
        <authorList>
            <person name="Anantharaman K."/>
            <person name="Brown C.T."/>
            <person name="Hug L.A."/>
            <person name="Sharon I."/>
            <person name="Castelle C.J."/>
            <person name="Probst A.J."/>
            <person name="Thomas B.C."/>
            <person name="Singh A."/>
            <person name="Wilkins M.J."/>
            <person name="Karaoz U."/>
            <person name="Brodie E.L."/>
            <person name="Williams K.H."/>
            <person name="Hubbard S.S."/>
            <person name="Banfield J.F."/>
        </authorList>
    </citation>
    <scope>NUCLEOTIDE SEQUENCE [LARGE SCALE GENOMIC DNA]</scope>
</reference>
<protein>
    <submittedName>
        <fullName evidence="1">Uncharacterized protein</fullName>
    </submittedName>
</protein>
<dbReference type="AlphaFoldDB" id="A0A1G1Y074"/>
<comment type="caution">
    <text evidence="1">The sequence shown here is derived from an EMBL/GenBank/DDBJ whole genome shotgun (WGS) entry which is preliminary data.</text>
</comment>
<organism evidence="1 2">
    <name type="scientific">Candidatus Buchananbacteria bacterium RIFCSPHIGHO2_01_FULL_44_11</name>
    <dbReference type="NCBI Taxonomy" id="1797535"/>
    <lineage>
        <taxon>Bacteria</taxon>
        <taxon>Candidatus Buchananiibacteriota</taxon>
    </lineage>
</organism>
<evidence type="ECO:0000313" key="2">
    <source>
        <dbReference type="Proteomes" id="UP000178240"/>
    </source>
</evidence>
<dbReference type="EMBL" id="MHIE01000024">
    <property type="protein sequence ID" value="OGY45200.1"/>
    <property type="molecule type" value="Genomic_DNA"/>
</dbReference>
<dbReference type="STRING" id="1797535.A2744_00575"/>